<reference evidence="1" key="1">
    <citation type="submission" date="2020-05" db="EMBL/GenBank/DDBJ databases">
        <authorList>
            <person name="Chiriac C."/>
            <person name="Salcher M."/>
            <person name="Ghai R."/>
            <person name="Kavagutti S V."/>
        </authorList>
    </citation>
    <scope>NUCLEOTIDE SEQUENCE</scope>
</reference>
<proteinExistence type="predicted"/>
<gene>
    <name evidence="1" type="ORF">UFOVP3_36</name>
</gene>
<protein>
    <submittedName>
        <fullName evidence="1">Uncharacterized protein</fullName>
    </submittedName>
</protein>
<sequence length="677" mass="72396">MSNSREPVQIVEIDMDYCTRTYGTNSNSNATLTATGTGTVATLTFATQATAPYSVGGTITVAGVTPTGFNGTYTVTACTTSSVSYASTATGPQTVAGTVVAPCGAVLGTTGVRKCFNTFATCQSKTNYDGNSLDLTKTTNLKTLRFAAPRVNFPKGIGVYFPVLQSISAISSTVNIAGSDESLSAFGRRATITVSLKDFPYNDRLVDKYQTQRISGAAQSSGTGYNPESLGTFFTKLRNRSPYYVGRNLRIIDGYIDDGTLTNTRTRNFIITNMVGPDSDGNVSFEGKDVLALADDTKAVAPKPSRGTLTVNMTATDTSFTITPTGGGSEYATSGTAVIGSEIVTFTRSGDVFTLTGRGQKGTVAATHTAGDSFQQALAYSAARVDTVIYDLLVNYAGINPAYIDMAAWTTEVTDWLLSVSLDTVITAPTGVNTLVGELAVLGVSIWWDSVNNKIGLKANRPLFNDTSYAVSDRNNIKQIEQQDLDQYRLTEVHFYSVQADPTKGVTSKENYNRLTVTIDSDAESKNAYGDTRIREIFCRWLNNGADSIVGLLSTRLLNRFNSAPKTYRITLDAKDRSIGLADVLTVSSRVITDDTGSPVDTTLQVIKLVESQYGHEVEITAQAYDYNSRIARVMANTANDYTSATALEKSKGGYVGYGTTTAPLNFGDGTVPFAII</sequence>
<dbReference type="EMBL" id="LR797814">
    <property type="protein sequence ID" value="CAB4240540.1"/>
    <property type="molecule type" value="Genomic_DNA"/>
</dbReference>
<name>A0A6J5T6Z9_9CAUD</name>
<accession>A0A6J5T6Z9</accession>
<organism evidence="1">
    <name type="scientific">uncultured Caudovirales phage</name>
    <dbReference type="NCBI Taxonomy" id="2100421"/>
    <lineage>
        <taxon>Viruses</taxon>
        <taxon>Duplodnaviria</taxon>
        <taxon>Heunggongvirae</taxon>
        <taxon>Uroviricota</taxon>
        <taxon>Caudoviricetes</taxon>
        <taxon>Peduoviridae</taxon>
        <taxon>Maltschvirus</taxon>
        <taxon>Maltschvirus maltsch</taxon>
    </lineage>
</organism>
<evidence type="ECO:0000313" key="1">
    <source>
        <dbReference type="EMBL" id="CAB4240540.1"/>
    </source>
</evidence>